<dbReference type="EMBL" id="CAUYUJ010003255">
    <property type="protein sequence ID" value="CAK0804535.1"/>
    <property type="molecule type" value="Genomic_DNA"/>
</dbReference>
<protein>
    <submittedName>
        <fullName evidence="2">Uncharacterized protein</fullName>
    </submittedName>
</protein>
<name>A0ABN9QF02_9DINO</name>
<feature type="compositionally biased region" description="Polar residues" evidence="1">
    <location>
        <begin position="299"/>
        <end position="309"/>
    </location>
</feature>
<proteinExistence type="predicted"/>
<evidence type="ECO:0000256" key="1">
    <source>
        <dbReference type="SAM" id="MobiDB-lite"/>
    </source>
</evidence>
<evidence type="ECO:0000313" key="3">
    <source>
        <dbReference type="Proteomes" id="UP001189429"/>
    </source>
</evidence>
<organism evidence="2 3">
    <name type="scientific">Prorocentrum cordatum</name>
    <dbReference type="NCBI Taxonomy" id="2364126"/>
    <lineage>
        <taxon>Eukaryota</taxon>
        <taxon>Sar</taxon>
        <taxon>Alveolata</taxon>
        <taxon>Dinophyceae</taxon>
        <taxon>Prorocentrales</taxon>
        <taxon>Prorocentraceae</taxon>
        <taxon>Prorocentrum</taxon>
    </lineage>
</organism>
<sequence length="1191" mass="129015">MSAVSDEFELQLGEDAATLSRRKKQRKEPLPLAFGDALDVRKTPGSRARAAFQKEMEGSGVSVVFTPDGRECVICGSKDSDTDEVDGGRWAWARMPENGKSQGKHCWYCWKAWFVRYRHQDATRTISMLTSACGTDDGLMTQVKDLRNWVLDKAKKEGSRDFYVKHSEVPAVVSTTERNLTSIDDEDEWIELEYYKYSHNGGMGDPLTNGKGHVVAKVDGELGVVVRGPPIKKLKRSKQQIADLKRVQDDGSVEPNAGHMAAVFNDLSRGIGIAIGAPSGSGASSSGTSASTPPRPSGQGKSDSPASNDPTPSQAAGAPPAPASAPRVGLALPAGVELVVPQLPGSKDPGEAAAPVAKAKAVAKVKAGARKGHQGGSDAGQGDGATVASGRGRKKRNLVGDAKRIATDFSGAADDNKAFFGTGYSGQLAWAKRLQKDFAERMPDITVEKEYDEHLVMQKIPTVVINVMQAKKKSGSDSEEFAKVVADMADFLRRGPKVDMPVLPGFATITLQKQAAERSDPVPSFWPLISRENMKLPNLAPDAFATLQSDLIVDKIIQCLDKRGDFDKHIAALFFAPEKIKEAGLDDHAKRQVDAVALVAFAGTCAMELMQTLDREKLKTAITAVECEKNVISNSMLSQAIGKRFLQRVKDKRDRVLAGDKKLEVYDKAVGDLQSLLPSTVKDLAAVAGPMSKAVYFVSEKGLELTQAELKRDGSNVEVTCTKLVETISRLHTLLFQAAHGQLKDFQPSDSWETAYCNIILTSLEEPLTVVANGNHFEMVLATFPHLMSNDTLVALAEGRQQVKDVLSNMGTWQVTREDASHFARTIGRFAMHPIWAEAARGADDDPDFGTQFTDAFKAKWFPSEIARSINARINEDEVVKSAVQTVWDAIPAEFMSSKMPDAVESTDASDSVNVLLSLGDDKLSMQVSVLVDCYTCVSLRDRLKTRRLGCKDATPDWSEDTVAMFKQGRSTQSAIRARFANPSVLKCFDPPDGIEMLHVSRFDNFANAGDLTAAAMELDVEASEVLNTEFGLWVEEWRAGASQLATKVSGMCPEGWRAFKDALMDEENEGVRESLLRNQAFTALSQNVELLSATRKGMKIVNTGGHDGSVFDVNLTKTLKEANDLGVDTVTTTYALHKLTKDIATQSSVFGRKKDIAALRTAVQAKGCSLGPSLDAYATKLGTVLPAPAA</sequence>
<keyword evidence="3" id="KW-1185">Reference proteome</keyword>
<feature type="region of interest" description="Disordered" evidence="1">
    <location>
        <begin position="365"/>
        <end position="396"/>
    </location>
</feature>
<accession>A0ABN9QF02</accession>
<comment type="caution">
    <text evidence="2">The sequence shown here is derived from an EMBL/GenBank/DDBJ whole genome shotgun (WGS) entry which is preliminary data.</text>
</comment>
<feature type="compositionally biased region" description="Gly residues" evidence="1">
    <location>
        <begin position="374"/>
        <end position="383"/>
    </location>
</feature>
<dbReference type="Proteomes" id="UP001189429">
    <property type="component" value="Unassembled WGS sequence"/>
</dbReference>
<gene>
    <name evidence="2" type="ORF">PCOR1329_LOCUS11299</name>
</gene>
<feature type="region of interest" description="Disordered" evidence="1">
    <location>
        <begin position="278"/>
        <end position="327"/>
    </location>
</feature>
<evidence type="ECO:0000313" key="2">
    <source>
        <dbReference type="EMBL" id="CAK0804535.1"/>
    </source>
</evidence>
<feature type="region of interest" description="Disordered" evidence="1">
    <location>
        <begin position="235"/>
        <end position="255"/>
    </location>
</feature>
<reference evidence="2" key="1">
    <citation type="submission" date="2023-10" db="EMBL/GenBank/DDBJ databases">
        <authorList>
            <person name="Chen Y."/>
            <person name="Shah S."/>
            <person name="Dougan E. K."/>
            <person name="Thang M."/>
            <person name="Chan C."/>
        </authorList>
    </citation>
    <scope>NUCLEOTIDE SEQUENCE [LARGE SCALE GENOMIC DNA]</scope>
</reference>
<feature type="compositionally biased region" description="Low complexity" evidence="1">
    <location>
        <begin position="278"/>
        <end position="292"/>
    </location>
</feature>